<keyword evidence="3" id="KW-1185">Reference proteome</keyword>
<gene>
    <name evidence="2" type="ORF">CONLIGDRAFT_687633</name>
</gene>
<protein>
    <submittedName>
        <fullName evidence="2">Uncharacterized protein</fullName>
    </submittedName>
</protein>
<organism evidence="2 3">
    <name type="scientific">Coniochaeta ligniaria NRRL 30616</name>
    <dbReference type="NCBI Taxonomy" id="1408157"/>
    <lineage>
        <taxon>Eukaryota</taxon>
        <taxon>Fungi</taxon>
        <taxon>Dikarya</taxon>
        <taxon>Ascomycota</taxon>
        <taxon>Pezizomycotina</taxon>
        <taxon>Sordariomycetes</taxon>
        <taxon>Sordariomycetidae</taxon>
        <taxon>Coniochaetales</taxon>
        <taxon>Coniochaetaceae</taxon>
        <taxon>Coniochaeta</taxon>
    </lineage>
</organism>
<name>A0A1J7IZR5_9PEZI</name>
<dbReference type="AlphaFoldDB" id="A0A1J7IZR5"/>
<dbReference type="Proteomes" id="UP000182658">
    <property type="component" value="Unassembled WGS sequence"/>
</dbReference>
<dbReference type="OrthoDB" id="4707307at2759"/>
<evidence type="ECO:0000313" key="2">
    <source>
        <dbReference type="EMBL" id="OIW22380.1"/>
    </source>
</evidence>
<evidence type="ECO:0000256" key="1">
    <source>
        <dbReference type="SAM" id="MobiDB-lite"/>
    </source>
</evidence>
<sequence>MATATFTQGRLRLSDLANYETGNPHLTALTNFIQKKLRYASQKSILDDGHTWQGVMTQIYSQMDLQIRRKSILTAAVMDRQVAHQRLRRHRDDYNGGGCRDGGRNGSRNGDLSRDQYGGKHRGAATLVNHSRVDWHHG</sequence>
<dbReference type="EMBL" id="KV875118">
    <property type="protein sequence ID" value="OIW22380.1"/>
    <property type="molecule type" value="Genomic_DNA"/>
</dbReference>
<evidence type="ECO:0000313" key="3">
    <source>
        <dbReference type="Proteomes" id="UP000182658"/>
    </source>
</evidence>
<proteinExistence type="predicted"/>
<feature type="region of interest" description="Disordered" evidence="1">
    <location>
        <begin position="93"/>
        <end position="138"/>
    </location>
</feature>
<dbReference type="InParanoid" id="A0A1J7IZR5"/>
<reference evidence="2 3" key="1">
    <citation type="submission" date="2016-10" db="EMBL/GenBank/DDBJ databases">
        <title>Draft genome sequence of Coniochaeta ligniaria NRRL30616, a lignocellulolytic fungus for bioabatement of inhibitors in plant biomass hydrolysates.</title>
        <authorList>
            <consortium name="DOE Joint Genome Institute"/>
            <person name="Jimenez D.J."/>
            <person name="Hector R.E."/>
            <person name="Riley R."/>
            <person name="Sun H."/>
            <person name="Grigoriev I.V."/>
            <person name="Van Elsas J.D."/>
            <person name="Nichols N.N."/>
        </authorList>
    </citation>
    <scope>NUCLEOTIDE SEQUENCE [LARGE SCALE GENOMIC DNA]</scope>
    <source>
        <strain evidence="2 3">NRRL 30616</strain>
    </source>
</reference>
<accession>A0A1J7IZR5</accession>